<keyword evidence="1" id="KW-1133">Transmembrane helix</keyword>
<dbReference type="STRING" id="1834191.A5886_001959"/>
<organism evidence="2 3">
    <name type="scientific">Candidatus Enterococcus testudinis</name>
    <dbReference type="NCBI Taxonomy" id="1834191"/>
    <lineage>
        <taxon>Bacteria</taxon>
        <taxon>Bacillati</taxon>
        <taxon>Bacillota</taxon>
        <taxon>Bacilli</taxon>
        <taxon>Lactobacillales</taxon>
        <taxon>Enterococcaceae</taxon>
        <taxon>Enterococcus</taxon>
    </lineage>
</organism>
<protein>
    <recommendedName>
        <fullName evidence="4">Bacteriocin-associated integral membrane protein</fullName>
    </recommendedName>
</protein>
<proteinExistence type="predicted"/>
<dbReference type="Pfam" id="PF07242">
    <property type="entry name" value="DUF1430"/>
    <property type="match status" value="1"/>
</dbReference>
<feature type="transmembrane region" description="Helical" evidence="1">
    <location>
        <begin position="144"/>
        <end position="174"/>
    </location>
</feature>
<dbReference type="OrthoDB" id="2233152at2"/>
<name>A0A242A7L7_9ENTE</name>
<evidence type="ECO:0000313" key="2">
    <source>
        <dbReference type="EMBL" id="OTN76880.1"/>
    </source>
</evidence>
<dbReference type="NCBIfam" id="TIGR01654">
    <property type="entry name" value="bact_immun_7tm"/>
    <property type="match status" value="1"/>
</dbReference>
<dbReference type="AlphaFoldDB" id="A0A242A7L7"/>
<feature type="transmembrane region" description="Helical" evidence="1">
    <location>
        <begin position="204"/>
        <end position="227"/>
    </location>
</feature>
<reference evidence="2 3" key="1">
    <citation type="submission" date="2017-05" db="EMBL/GenBank/DDBJ databases">
        <title>The Genome Sequence of Enterococcus sp. 8G7_MSG3316.</title>
        <authorList>
            <consortium name="The Broad Institute Genomics Platform"/>
            <consortium name="The Broad Institute Genomic Center for Infectious Diseases"/>
            <person name="Earl A."/>
            <person name="Manson A."/>
            <person name="Schwartman J."/>
            <person name="Gilmore M."/>
            <person name="Abouelleil A."/>
            <person name="Cao P."/>
            <person name="Chapman S."/>
            <person name="Cusick C."/>
            <person name="Shea T."/>
            <person name="Young S."/>
            <person name="Neafsey D."/>
            <person name="Nusbaum C."/>
            <person name="Birren B."/>
        </authorList>
    </citation>
    <scope>NUCLEOTIDE SEQUENCE [LARGE SCALE GENOMIC DNA]</scope>
    <source>
        <strain evidence="2 3">8G7_MSG3316</strain>
    </source>
</reference>
<evidence type="ECO:0000313" key="3">
    <source>
        <dbReference type="Proteomes" id="UP000195043"/>
    </source>
</evidence>
<gene>
    <name evidence="2" type="ORF">A5886_001959</name>
</gene>
<evidence type="ECO:0008006" key="4">
    <source>
        <dbReference type="Google" id="ProtNLM"/>
    </source>
</evidence>
<accession>A0A242A7L7</accession>
<feature type="transmembrane region" description="Helical" evidence="1">
    <location>
        <begin position="233"/>
        <end position="260"/>
    </location>
</feature>
<comment type="caution">
    <text evidence="2">The sequence shown here is derived from an EMBL/GenBank/DDBJ whole genome shotgun (WGS) entry which is preliminary data.</text>
</comment>
<feature type="transmembrane region" description="Helical" evidence="1">
    <location>
        <begin position="280"/>
        <end position="298"/>
    </location>
</feature>
<feature type="transmembrane region" description="Helical" evidence="1">
    <location>
        <begin position="7"/>
        <end position="24"/>
    </location>
</feature>
<feature type="transmembrane region" description="Helical" evidence="1">
    <location>
        <begin position="565"/>
        <end position="591"/>
    </location>
</feature>
<dbReference type="InterPro" id="IPR006541">
    <property type="entry name" value="Bacteriocin_ass"/>
</dbReference>
<evidence type="ECO:0000256" key="1">
    <source>
        <dbReference type="SAM" id="Phobius"/>
    </source>
</evidence>
<dbReference type="Proteomes" id="UP000195043">
    <property type="component" value="Unassembled WGS sequence"/>
</dbReference>
<feature type="transmembrane region" description="Helical" evidence="1">
    <location>
        <begin position="638"/>
        <end position="656"/>
    </location>
</feature>
<keyword evidence="1" id="KW-0812">Transmembrane</keyword>
<feature type="transmembrane region" description="Helical" evidence="1">
    <location>
        <begin position="612"/>
        <end position="632"/>
    </location>
</feature>
<sequence length="673" mass="77171">MKIKRFFIYFSTLIIMAFMVWTLINSPDQLSFATYPFIYVKNADSNALDKQAVNDSLDEFSRENNLVIVKRIVQPTKEGQRFVYQKFGAGDLPRGFPEAPNNIQGISSVFGQYLVIQGELEEQRLANQFYNFGYQVEIFEKESVISIVVAFLAGSSLSVLLILVFTFTALTLVLRIKDLRFAGIRLISGETIWSIIFRSLRSDFVDMIGALLSCILLGWGILVMQGISQDRILLLLFAGQSLYIVLLVFISIISSGIYFFNLKSMNLISIIKGKLPLHRLVGIILFCQFLAMIVIGWGTSRIPLLINTYQEQQSATKKWDPHEDLVNISFNVGKEINSMEAFDEEAKLWYPFVRDEIEHQNALLVNHNLLNYIFSDVDPQGNRLTDYVPLGNTLFVTPNYLNEQNISVDDILYTQLEDLEQGQFVLLMPEKLKEHSDEYRKMYESHMEMYGLDSGEEDAEILFDFSAVVGYVPNNQLRFIYNHTSISSKQFLLDPIIVIVTPASLGNTFSSRLFWMDMISDYFYLSGFDKTVSKLKEMDLYSSVSTVSNSRQMYYEQYSKLRMELLTLIASTVIGVATSVLLFNSMNLLYFEEFRRDIFIKRLSGLRFLALHQNYLITQLTVILLGFCLIVFITKSLWTSIAACLFFVINGLLILYRQMKSENKLAISVLKGK</sequence>
<keyword evidence="3" id="KW-1185">Reference proteome</keyword>
<keyword evidence="1" id="KW-0472">Membrane</keyword>
<dbReference type="RefSeq" id="WP_086274943.1">
    <property type="nucleotide sequence ID" value="NZ_NGKU01000001.1"/>
</dbReference>
<dbReference type="EMBL" id="NGKU01000001">
    <property type="protein sequence ID" value="OTN76880.1"/>
    <property type="molecule type" value="Genomic_DNA"/>
</dbReference>